<keyword evidence="2" id="KW-1185">Reference proteome</keyword>
<name>A0A402CRG3_9BACT</name>
<gene>
    <name evidence="1" type="ORF">CCAX7_000810</name>
</gene>
<dbReference type="EMBL" id="AP025739">
    <property type="protein sequence ID" value="BDI28030.1"/>
    <property type="molecule type" value="Genomic_DNA"/>
</dbReference>
<sequence length="180" mass="19572">MLKALLFAGFAIHIAAIPAAPTRAITPALRPAVIQSADALEQQIIEKINVDRAARGLGALTVDPVLMRAAADHSHEMCARNYLDHHSPTPGMTTPMNRYLKTLQDAGGSAPVTLTVGENISYCSMPADRFTADFGHRVFMNSPEHRANILQPCYTKVGLGVCRRANGEVWVTEMFCRDGK</sequence>
<dbReference type="KEGG" id="ccot:CCAX7_000810"/>
<dbReference type="InterPro" id="IPR035940">
    <property type="entry name" value="CAP_sf"/>
</dbReference>
<organism evidence="1 2">
    <name type="scientific">Capsulimonas corticalis</name>
    <dbReference type="NCBI Taxonomy" id="2219043"/>
    <lineage>
        <taxon>Bacteria</taxon>
        <taxon>Bacillati</taxon>
        <taxon>Armatimonadota</taxon>
        <taxon>Armatimonadia</taxon>
        <taxon>Capsulimonadales</taxon>
        <taxon>Capsulimonadaceae</taxon>
        <taxon>Capsulimonas</taxon>
    </lineage>
</organism>
<dbReference type="PANTHER" id="PTHR31157">
    <property type="entry name" value="SCP DOMAIN-CONTAINING PROTEIN"/>
    <property type="match status" value="1"/>
</dbReference>
<reference evidence="1 2" key="1">
    <citation type="journal article" date="2019" name="Int. J. Syst. Evol. Microbiol.">
        <title>Capsulimonas corticalis gen. nov., sp. nov., an aerobic capsulated bacterium, of a novel bacterial order, Capsulimonadales ord. nov., of the class Armatimonadia of the phylum Armatimonadetes.</title>
        <authorList>
            <person name="Li J."/>
            <person name="Kudo C."/>
            <person name="Tonouchi A."/>
        </authorList>
    </citation>
    <scope>NUCLEOTIDE SEQUENCE [LARGE SCALE GENOMIC DNA]</scope>
    <source>
        <strain evidence="1 2">AX-7</strain>
    </source>
</reference>
<dbReference type="RefSeq" id="WP_119319989.1">
    <property type="nucleotide sequence ID" value="NZ_AP025739.1"/>
</dbReference>
<dbReference type="Gene3D" id="3.40.33.10">
    <property type="entry name" value="CAP"/>
    <property type="match status" value="1"/>
</dbReference>
<protein>
    <submittedName>
        <fullName evidence="1">Uncharacterized protein</fullName>
    </submittedName>
</protein>
<dbReference type="PANTHER" id="PTHR31157:SF1">
    <property type="entry name" value="SCP DOMAIN-CONTAINING PROTEIN"/>
    <property type="match status" value="1"/>
</dbReference>
<dbReference type="Proteomes" id="UP000287394">
    <property type="component" value="Chromosome"/>
</dbReference>
<dbReference type="AlphaFoldDB" id="A0A402CRG3"/>
<proteinExistence type="predicted"/>
<accession>A0A402CRG3</accession>
<evidence type="ECO:0000313" key="2">
    <source>
        <dbReference type="Proteomes" id="UP000287394"/>
    </source>
</evidence>
<dbReference type="InterPro" id="IPR014044">
    <property type="entry name" value="CAP_dom"/>
</dbReference>
<dbReference type="SUPFAM" id="SSF55797">
    <property type="entry name" value="PR-1-like"/>
    <property type="match status" value="1"/>
</dbReference>
<dbReference type="Pfam" id="PF00188">
    <property type="entry name" value="CAP"/>
    <property type="match status" value="1"/>
</dbReference>
<dbReference type="CDD" id="cd05379">
    <property type="entry name" value="CAP_bacterial"/>
    <property type="match status" value="1"/>
</dbReference>
<dbReference type="FunCoup" id="A0A402CRG3">
    <property type="interactions" value="6"/>
</dbReference>
<evidence type="ECO:0000313" key="1">
    <source>
        <dbReference type="EMBL" id="BDI28030.1"/>
    </source>
</evidence>
<dbReference type="OrthoDB" id="9783944at2"/>